<sequence length="80" mass="8749">MAELASVKGEERPPMREVAMELKGLRMMHKRPWDNALNPEETESLLCGTSEAYKSGDDSSITAGYDSITGQAVAFDVDGR</sequence>
<gene>
    <name evidence="1" type="ORF">Patl1_08225</name>
</gene>
<name>A0ACC1AJE3_9ROSI</name>
<organism evidence="1 2">
    <name type="scientific">Pistacia atlantica</name>
    <dbReference type="NCBI Taxonomy" id="434234"/>
    <lineage>
        <taxon>Eukaryota</taxon>
        <taxon>Viridiplantae</taxon>
        <taxon>Streptophyta</taxon>
        <taxon>Embryophyta</taxon>
        <taxon>Tracheophyta</taxon>
        <taxon>Spermatophyta</taxon>
        <taxon>Magnoliopsida</taxon>
        <taxon>eudicotyledons</taxon>
        <taxon>Gunneridae</taxon>
        <taxon>Pentapetalae</taxon>
        <taxon>rosids</taxon>
        <taxon>malvids</taxon>
        <taxon>Sapindales</taxon>
        <taxon>Anacardiaceae</taxon>
        <taxon>Pistacia</taxon>
    </lineage>
</organism>
<keyword evidence="2" id="KW-1185">Reference proteome</keyword>
<evidence type="ECO:0000313" key="2">
    <source>
        <dbReference type="Proteomes" id="UP001164250"/>
    </source>
</evidence>
<dbReference type="EMBL" id="CM047906">
    <property type="protein sequence ID" value="KAJ0086743.1"/>
    <property type="molecule type" value="Genomic_DNA"/>
</dbReference>
<evidence type="ECO:0000313" key="1">
    <source>
        <dbReference type="EMBL" id="KAJ0086743.1"/>
    </source>
</evidence>
<comment type="caution">
    <text evidence="1">The sequence shown here is derived from an EMBL/GenBank/DDBJ whole genome shotgun (WGS) entry which is preliminary data.</text>
</comment>
<accession>A0ACC1AJE3</accession>
<proteinExistence type="predicted"/>
<reference evidence="2" key="1">
    <citation type="journal article" date="2023" name="G3 (Bethesda)">
        <title>Genome assembly and association tests identify interacting loci associated with vigor, precocity, and sex in interspecific pistachio rootstocks.</title>
        <authorList>
            <person name="Palmer W."/>
            <person name="Jacygrad E."/>
            <person name="Sagayaradj S."/>
            <person name="Cavanaugh K."/>
            <person name="Han R."/>
            <person name="Bertier L."/>
            <person name="Beede B."/>
            <person name="Kafkas S."/>
            <person name="Golino D."/>
            <person name="Preece J."/>
            <person name="Michelmore R."/>
        </authorList>
    </citation>
    <scope>NUCLEOTIDE SEQUENCE [LARGE SCALE GENOMIC DNA]</scope>
</reference>
<dbReference type="Proteomes" id="UP001164250">
    <property type="component" value="Chromosome 10"/>
</dbReference>
<protein>
    <submittedName>
        <fullName evidence="1">Uncharacterized protein</fullName>
    </submittedName>
</protein>